<evidence type="ECO:0000256" key="3">
    <source>
        <dbReference type="ARBA" id="ARBA00022960"/>
    </source>
</evidence>
<comment type="function">
    <text evidence="7">Provides the (R)-glutamate required for cell wall biosynthesis.</text>
</comment>
<dbReference type="InterPro" id="IPR004391">
    <property type="entry name" value="Glu_race"/>
</dbReference>
<dbReference type="EC" id="5.1.1.3" evidence="2 7"/>
<evidence type="ECO:0000256" key="4">
    <source>
        <dbReference type="ARBA" id="ARBA00022984"/>
    </source>
</evidence>
<feature type="active site" description="Proton donor/acceptor" evidence="7">
    <location>
        <position position="72"/>
    </location>
</feature>
<dbReference type="Pfam" id="PF01177">
    <property type="entry name" value="Asp_Glu_race"/>
    <property type="match status" value="1"/>
</dbReference>
<comment type="similarity">
    <text evidence="7">Belongs to the aspartate/glutamate racemases family.</text>
</comment>
<dbReference type="InterPro" id="IPR015942">
    <property type="entry name" value="Asp/Glu/hydantoin_racemase"/>
</dbReference>
<dbReference type="EMBL" id="QUWV01000045">
    <property type="protein sequence ID" value="RFD20449.1"/>
    <property type="molecule type" value="Genomic_DNA"/>
</dbReference>
<reference evidence="8 9" key="1">
    <citation type="submission" date="2018-08" db="EMBL/GenBank/DDBJ databases">
        <title>Komagataeibacter sp. AV 382.</title>
        <authorList>
            <person name="Skraban J."/>
            <person name="Trcek J."/>
        </authorList>
    </citation>
    <scope>NUCLEOTIDE SEQUENCE [LARGE SCALE GENOMIC DNA]</scope>
    <source>
        <strain evidence="8 9">AV 382</strain>
    </source>
</reference>
<evidence type="ECO:0000256" key="6">
    <source>
        <dbReference type="ARBA" id="ARBA00023316"/>
    </source>
</evidence>
<name>A0A371Z235_9PROT</name>
<dbReference type="InterPro" id="IPR018187">
    <property type="entry name" value="Asp/Glu_racemase_AS_1"/>
</dbReference>
<dbReference type="PANTHER" id="PTHR21198:SF2">
    <property type="entry name" value="GLUTAMATE RACEMASE"/>
    <property type="match status" value="1"/>
</dbReference>
<dbReference type="UniPathway" id="UPA00219"/>
<dbReference type="SUPFAM" id="SSF53681">
    <property type="entry name" value="Aspartate/glutamate racemase"/>
    <property type="match status" value="2"/>
</dbReference>
<accession>A0A371Z235</accession>
<dbReference type="PROSITE" id="PS00923">
    <property type="entry name" value="ASP_GLU_RACEMASE_1"/>
    <property type="match status" value="1"/>
</dbReference>
<evidence type="ECO:0000313" key="9">
    <source>
        <dbReference type="Proteomes" id="UP000262371"/>
    </source>
</evidence>
<dbReference type="HAMAP" id="MF_00258">
    <property type="entry name" value="Glu_racemase"/>
    <property type="match status" value="1"/>
</dbReference>
<dbReference type="GO" id="GO:0008881">
    <property type="term" value="F:glutamate racemase activity"/>
    <property type="evidence" value="ECO:0007669"/>
    <property type="project" value="UniProtKB-UniRule"/>
</dbReference>
<dbReference type="GO" id="GO:0009252">
    <property type="term" value="P:peptidoglycan biosynthetic process"/>
    <property type="evidence" value="ECO:0007669"/>
    <property type="project" value="UniProtKB-UniRule"/>
</dbReference>
<keyword evidence="5 7" id="KW-0413">Isomerase</keyword>
<dbReference type="Proteomes" id="UP000262371">
    <property type="component" value="Unassembled WGS sequence"/>
</dbReference>
<evidence type="ECO:0000313" key="8">
    <source>
        <dbReference type="EMBL" id="RFD20449.1"/>
    </source>
</evidence>
<feature type="binding site" evidence="7">
    <location>
        <begin position="187"/>
        <end position="188"/>
    </location>
    <ligand>
        <name>substrate</name>
    </ligand>
</feature>
<dbReference type="GO" id="GO:0008360">
    <property type="term" value="P:regulation of cell shape"/>
    <property type="evidence" value="ECO:0007669"/>
    <property type="project" value="UniProtKB-KW"/>
</dbReference>
<keyword evidence="3 7" id="KW-0133">Cell shape</keyword>
<proteinExistence type="inferred from homology"/>
<evidence type="ECO:0000256" key="2">
    <source>
        <dbReference type="ARBA" id="ARBA00013090"/>
    </source>
</evidence>
<gene>
    <name evidence="7" type="primary">murI</name>
    <name evidence="8" type="ORF">DY926_06245</name>
</gene>
<evidence type="ECO:0000256" key="5">
    <source>
        <dbReference type="ARBA" id="ARBA00023235"/>
    </source>
</evidence>
<comment type="caution">
    <text evidence="8">The sequence shown here is derived from an EMBL/GenBank/DDBJ whole genome shotgun (WGS) entry which is preliminary data.</text>
</comment>
<dbReference type="Gene3D" id="3.40.50.1860">
    <property type="match status" value="2"/>
</dbReference>
<sequence length="283" mass="30493">MPRILTFDSGIGGLGVVAQLRTLLPAMPVDYLADTAIFPYGEQPDAPLRERIVHLLGRAIARLRPSVVVIACNTASTLALDSLRAAYDVPFVGCVPPIKWAADQTRTGTIGLLATRATVRRPYLKDLRARFAPDCTLLAHGARGLADMAESTFRGVPPDRRQLAMELDGLFGQPHGADIDVVGIGCTHYTFLLDSMREIGPPGVTWLDPAPAVARQTARIVAGFDRPDDPDSPDQPERVFFTAMPDDLDLLRPGLHRLGYATDAPCLFDAGNMNTATPVTTGL</sequence>
<feature type="binding site" evidence="7">
    <location>
        <begin position="40"/>
        <end position="41"/>
    </location>
    <ligand>
        <name>substrate</name>
    </ligand>
</feature>
<dbReference type="InterPro" id="IPR001920">
    <property type="entry name" value="Asp/Glu_race"/>
</dbReference>
<dbReference type="AlphaFoldDB" id="A0A371Z235"/>
<dbReference type="PANTHER" id="PTHR21198">
    <property type="entry name" value="GLUTAMATE RACEMASE"/>
    <property type="match status" value="1"/>
</dbReference>
<protein>
    <recommendedName>
        <fullName evidence="2 7">Glutamate racemase</fullName>
        <ecNumber evidence="2 7">5.1.1.3</ecNumber>
    </recommendedName>
</protein>
<evidence type="ECO:0000256" key="1">
    <source>
        <dbReference type="ARBA" id="ARBA00001602"/>
    </source>
</evidence>
<keyword evidence="9" id="KW-1185">Reference proteome</keyword>
<organism evidence="8 9">
    <name type="scientific">Komagataeibacter melaceti</name>
    <dbReference type="NCBI Taxonomy" id="2766577"/>
    <lineage>
        <taxon>Bacteria</taxon>
        <taxon>Pseudomonadati</taxon>
        <taxon>Pseudomonadota</taxon>
        <taxon>Alphaproteobacteria</taxon>
        <taxon>Acetobacterales</taxon>
        <taxon>Acetobacteraceae</taxon>
        <taxon>Komagataeibacter</taxon>
    </lineage>
</organism>
<comment type="catalytic activity">
    <reaction evidence="1 7">
        <text>L-glutamate = D-glutamate</text>
        <dbReference type="Rhea" id="RHEA:12813"/>
        <dbReference type="ChEBI" id="CHEBI:29985"/>
        <dbReference type="ChEBI" id="CHEBI:29986"/>
        <dbReference type="EC" id="5.1.1.3"/>
    </reaction>
</comment>
<dbReference type="GO" id="GO:0071555">
    <property type="term" value="P:cell wall organization"/>
    <property type="evidence" value="ECO:0007669"/>
    <property type="project" value="UniProtKB-KW"/>
</dbReference>
<keyword evidence="4 7" id="KW-0573">Peptidoglycan synthesis</keyword>
<feature type="active site" description="Proton donor/acceptor" evidence="7">
    <location>
        <position position="186"/>
    </location>
</feature>
<dbReference type="OrthoDB" id="9801055at2"/>
<comment type="pathway">
    <text evidence="7">Cell wall biogenesis; peptidoglycan biosynthesis.</text>
</comment>
<keyword evidence="6 7" id="KW-0961">Cell wall biogenesis/degradation</keyword>
<feature type="binding site" evidence="7">
    <location>
        <begin position="8"/>
        <end position="9"/>
    </location>
    <ligand>
        <name>substrate</name>
    </ligand>
</feature>
<feature type="binding site" evidence="7">
    <location>
        <begin position="73"/>
        <end position="74"/>
    </location>
    <ligand>
        <name>substrate</name>
    </ligand>
</feature>
<dbReference type="RefSeq" id="WP_116702580.1">
    <property type="nucleotide sequence ID" value="NZ_QUWV01000045.1"/>
</dbReference>
<evidence type="ECO:0000256" key="7">
    <source>
        <dbReference type="HAMAP-Rule" id="MF_00258"/>
    </source>
</evidence>